<proteinExistence type="predicted"/>
<dbReference type="InParanoid" id="W0RMG5"/>
<evidence type="ECO:0000313" key="1">
    <source>
        <dbReference type="EMBL" id="AHG90633.1"/>
    </source>
</evidence>
<sequence>MSDTTLDAVVFDSVLTGYPLPGEQQFLLLAAQPRPDTLDVRTIVRFDTLPARYFPTGAADSVRITQVDSGFITIHFDTATKLLTQPATISAYDVDTTAANDTTAAALNGLFRPDRLIGTVTVRPESLTTDSLRVRISNAAIAAKTRDTLRLRIGLRISSTAPVRLRIDASQGGTATSPVRLSFDPVSAGDTTYSPIVLTPSSSTPTGDAETALGFRDFTIVAAGAVPAFGSDLVIGGLPARRTFMRFVVPSRLVDSATIVRATLLLTQRPTPGAERTDTVELTPNVVVAEGSIADLRRSVDLSAPGSNFGVDSLRLSPADSGARSLSLVNLVRAWHALPTTTQRALVLRARFEGAQAAALRFVSAEGSPTQRPRLRISFIPRTEFALP</sequence>
<dbReference type="EMBL" id="CP007128">
    <property type="protein sequence ID" value="AHG90633.1"/>
    <property type="molecule type" value="Genomic_DNA"/>
</dbReference>
<dbReference type="Proteomes" id="UP000019151">
    <property type="component" value="Chromosome"/>
</dbReference>
<dbReference type="HOGENOM" id="CLU_711253_0_0_0"/>
<gene>
    <name evidence="1" type="ORF">J421_3096</name>
</gene>
<organism evidence="1 2">
    <name type="scientific">Gemmatirosa kalamazoonensis</name>
    <dbReference type="NCBI Taxonomy" id="861299"/>
    <lineage>
        <taxon>Bacteria</taxon>
        <taxon>Pseudomonadati</taxon>
        <taxon>Gemmatimonadota</taxon>
        <taxon>Gemmatimonadia</taxon>
        <taxon>Gemmatimonadales</taxon>
        <taxon>Gemmatimonadaceae</taxon>
        <taxon>Gemmatirosa</taxon>
    </lineage>
</organism>
<accession>W0RMG5</accession>
<dbReference type="STRING" id="861299.J421_3096"/>
<name>W0RMG5_9BACT</name>
<dbReference type="KEGG" id="gba:J421_3096"/>
<protein>
    <submittedName>
        <fullName evidence="1">Uncharacterized protein</fullName>
    </submittedName>
</protein>
<reference evidence="1 2" key="1">
    <citation type="journal article" date="2014" name="Genome Announc.">
        <title>Genome Sequence and Methylome of Soil Bacterium Gemmatirosa kalamazoonensis KBS708T, a Member of the Rarely Cultivated Gemmatimonadetes Phylum.</title>
        <authorList>
            <person name="Debruyn J.M."/>
            <person name="Radosevich M."/>
            <person name="Wommack K.E."/>
            <person name="Polson S.W."/>
            <person name="Hauser L.J."/>
            <person name="Fawaz M.N."/>
            <person name="Korlach J."/>
            <person name="Tsai Y.C."/>
        </authorList>
    </citation>
    <scope>NUCLEOTIDE SEQUENCE [LARGE SCALE GENOMIC DNA]</scope>
    <source>
        <strain evidence="1 2">KBS708</strain>
    </source>
</reference>
<dbReference type="AlphaFoldDB" id="W0RMG5"/>
<dbReference type="OrthoDB" id="9774836at2"/>
<evidence type="ECO:0000313" key="2">
    <source>
        <dbReference type="Proteomes" id="UP000019151"/>
    </source>
</evidence>
<keyword evidence="2" id="KW-1185">Reference proteome</keyword>
<dbReference type="RefSeq" id="WP_148306345.1">
    <property type="nucleotide sequence ID" value="NZ_CP007128.1"/>
</dbReference>
<dbReference type="eggNOG" id="ENOG5033TNP">
    <property type="taxonomic scope" value="Bacteria"/>
</dbReference>